<dbReference type="SMART" id="SM00671">
    <property type="entry name" value="SEL1"/>
    <property type="match status" value="10"/>
</dbReference>
<dbReference type="InterPro" id="IPR011990">
    <property type="entry name" value="TPR-like_helical_dom_sf"/>
</dbReference>
<evidence type="ECO:0000256" key="2">
    <source>
        <dbReference type="SAM" id="MobiDB-lite"/>
    </source>
</evidence>
<feature type="compositionally biased region" description="Basic and acidic residues" evidence="2">
    <location>
        <begin position="50"/>
        <end position="60"/>
    </location>
</feature>
<dbReference type="SUPFAM" id="SSF81901">
    <property type="entry name" value="HCP-like"/>
    <property type="match status" value="4"/>
</dbReference>
<feature type="compositionally biased region" description="Acidic residues" evidence="2">
    <location>
        <begin position="667"/>
        <end position="682"/>
    </location>
</feature>
<dbReference type="PANTHER" id="PTHR11102:SF147">
    <property type="entry name" value="SEL1L ADAPTOR SUBUNIT OF ERAD E3 UBIQUITIN LIGASE"/>
    <property type="match status" value="1"/>
</dbReference>
<dbReference type="InterPro" id="IPR006597">
    <property type="entry name" value="Sel1-like"/>
</dbReference>
<evidence type="ECO:0000256" key="1">
    <source>
        <dbReference type="ARBA" id="ARBA00038101"/>
    </source>
</evidence>
<dbReference type="AlphaFoldDB" id="A0A7S0PVZ6"/>
<name>A0A7S0PVZ6_9EUKA</name>
<feature type="region of interest" description="Disordered" evidence="2">
    <location>
        <begin position="662"/>
        <end position="682"/>
    </location>
</feature>
<comment type="similarity">
    <text evidence="1">Belongs to the sel-1 family.</text>
</comment>
<sequence>MLALGGFIYPSCALGESSPASLLGDYEKFLSPSFTFKIHAHANVHGAAAARDEQEPRQAEGEAQNEAQNEATEVLPRWRALAATVAGLQQMDCADDTTGATMSMLNAAEAEEDPLAMAALGTMFLLGQECAPKRNLTWGVHWLSRAAAVGQADAMATLGFLHDSDALKLLYNFTEVTFSRKKALPLYEAAAAKGSLYANMVLGYKHANGVDGLVPSCPASATYFEQAAIQAIEGTEELRFHTVEQSTPMETEHLTLLTPSTRERERVDAAQVEYMDYCAHVGDGAGKLGVAHMYHAGSHGAPRDLAAAEYWFKSAADGGEPGGHAQLGIMHLRKRRYSSAIRSLRRAAKLNEPSGWAGLGYAYLYGAGLPQSDTLAARALALAARMGHLDAIYNLGVLAMQRRGDDFKQAEAVTAFRYWSVAAEYSMPQAQLLVGRMALRGLGVRKDCRTASFYLKHAVDSGPLPRSLLGIALAAHEGRRPQRATMHYLLAGHAGLSVGLHNAGFLLAEEMPGVRRADAKAFKRAALSYLQEAALAGSTGSAEAQVQLANLISEAPKNHQLALELYREAAQAGSSDALWHLGYAYWKGRGVKADRARAMQLFRQSGMGSKFARLRGPEALLFRAMRFFYNARVAICLIALVATVMATGDPLAALSRTLSPNQPTGEWVDDGADDDFDAFDDE</sequence>
<reference evidence="3" key="1">
    <citation type="submission" date="2021-01" db="EMBL/GenBank/DDBJ databases">
        <authorList>
            <person name="Corre E."/>
            <person name="Pelletier E."/>
            <person name="Niang G."/>
            <person name="Scheremetjew M."/>
            <person name="Finn R."/>
            <person name="Kale V."/>
            <person name="Holt S."/>
            <person name="Cochrane G."/>
            <person name="Meng A."/>
            <person name="Brown T."/>
            <person name="Cohen L."/>
        </authorList>
    </citation>
    <scope>NUCLEOTIDE SEQUENCE</scope>
    <source>
        <strain evidence="3">PLY182g</strain>
    </source>
</reference>
<dbReference type="Pfam" id="PF08238">
    <property type="entry name" value="Sel1"/>
    <property type="match status" value="7"/>
</dbReference>
<dbReference type="InterPro" id="IPR050767">
    <property type="entry name" value="Sel1_AlgK"/>
</dbReference>
<organism evidence="3">
    <name type="scientific">Coccolithus braarudii</name>
    <dbReference type="NCBI Taxonomy" id="221442"/>
    <lineage>
        <taxon>Eukaryota</taxon>
        <taxon>Haptista</taxon>
        <taxon>Haptophyta</taxon>
        <taxon>Prymnesiophyceae</taxon>
        <taxon>Coccolithales</taxon>
        <taxon>Coccolithaceae</taxon>
        <taxon>Coccolithus</taxon>
    </lineage>
</organism>
<dbReference type="EMBL" id="HBEY01005467">
    <property type="protein sequence ID" value="CAD8599328.1"/>
    <property type="molecule type" value="Transcribed_RNA"/>
</dbReference>
<dbReference type="Gene3D" id="1.25.40.10">
    <property type="entry name" value="Tetratricopeptide repeat domain"/>
    <property type="match status" value="2"/>
</dbReference>
<gene>
    <name evidence="3" type="ORF">CPEL01642_LOCUS2658</name>
</gene>
<accession>A0A7S0PVZ6</accession>
<proteinExistence type="inferred from homology"/>
<feature type="compositionally biased region" description="Low complexity" evidence="2">
    <location>
        <begin position="61"/>
        <end position="71"/>
    </location>
</feature>
<dbReference type="PANTHER" id="PTHR11102">
    <property type="entry name" value="SEL-1-LIKE PROTEIN"/>
    <property type="match status" value="1"/>
</dbReference>
<protein>
    <submittedName>
        <fullName evidence="3">Uncharacterized protein</fullName>
    </submittedName>
</protein>
<feature type="region of interest" description="Disordered" evidence="2">
    <location>
        <begin position="47"/>
        <end position="71"/>
    </location>
</feature>
<evidence type="ECO:0000313" key="3">
    <source>
        <dbReference type="EMBL" id="CAD8599328.1"/>
    </source>
</evidence>